<evidence type="ECO:0000313" key="4">
    <source>
        <dbReference type="Proteomes" id="UP000664617"/>
    </source>
</evidence>
<proteinExistence type="inferred from homology"/>
<feature type="domain" description="UspA" evidence="2">
    <location>
        <begin position="9"/>
        <end position="147"/>
    </location>
</feature>
<reference evidence="4" key="1">
    <citation type="submission" date="2023-07" db="EMBL/GenBank/DDBJ databases">
        <title>Myceligenerans salitolerans sp. nov., a halotolerant actinomycete isolated from a salt lake in Xinjiang, China.</title>
        <authorList>
            <person name="Guan T."/>
        </authorList>
    </citation>
    <scope>NUCLEOTIDE SEQUENCE [LARGE SCALE GENOMIC DNA]</scope>
    <source>
        <strain evidence="4">XHU 5031</strain>
    </source>
</reference>
<gene>
    <name evidence="3" type="ORF">J0911_07780</name>
</gene>
<dbReference type="RefSeq" id="WP_207274891.1">
    <property type="nucleotide sequence ID" value="NZ_JAFMPK010000029.1"/>
</dbReference>
<dbReference type="Pfam" id="PF00582">
    <property type="entry name" value="Usp"/>
    <property type="match status" value="2"/>
</dbReference>
<dbReference type="CDD" id="cd23659">
    <property type="entry name" value="USP_At3g01520-like"/>
    <property type="match status" value="1"/>
</dbReference>
<dbReference type="InterPro" id="IPR006016">
    <property type="entry name" value="UspA"/>
</dbReference>
<feature type="domain" description="UspA" evidence="2">
    <location>
        <begin position="159"/>
        <end position="306"/>
    </location>
</feature>
<organism evidence="3 4">
    <name type="scientific">Myceligenerans salitolerans</name>
    <dbReference type="NCBI Taxonomy" id="1230528"/>
    <lineage>
        <taxon>Bacteria</taxon>
        <taxon>Bacillati</taxon>
        <taxon>Actinomycetota</taxon>
        <taxon>Actinomycetes</taxon>
        <taxon>Micrococcales</taxon>
        <taxon>Promicromonosporaceae</taxon>
        <taxon>Myceligenerans</taxon>
    </lineage>
</organism>
<sequence>MTSHSGNGHLVVGVDDSPDSDAALDWAATEAQLRGTRLLVLYGLHVSVTVGPLGETTVLPAMDNLREAAEKVLTAARRRAVDRAPDLEVETELAVLPPADALLQAARDGAGLVVVGTRGLGAAASLALGSVSSQVVPHAACPTVVVPSPADAGPDDGSVVVGVDGSDHGEAALRFALREARRRSARLVAVHAYRATTPTLPFFDPGHTDVAAEADNRHAEAVARAESAVRQVVSRAAEASGTTGDEPEMTVRVEEGGAGDVLTELSRDAALVVVGTRGRGELRSALLGSVSHDVLSHARRPVAVVRAEAA</sequence>
<dbReference type="EMBL" id="JAFMPK010000029">
    <property type="protein sequence ID" value="MBO0608930.1"/>
    <property type="molecule type" value="Genomic_DNA"/>
</dbReference>
<dbReference type="InterPro" id="IPR006015">
    <property type="entry name" value="Universal_stress_UspA"/>
</dbReference>
<dbReference type="Proteomes" id="UP000664617">
    <property type="component" value="Unassembled WGS sequence"/>
</dbReference>
<evidence type="ECO:0000256" key="1">
    <source>
        <dbReference type="ARBA" id="ARBA00008791"/>
    </source>
</evidence>
<dbReference type="PRINTS" id="PR01438">
    <property type="entry name" value="UNVRSLSTRESS"/>
</dbReference>
<comment type="similarity">
    <text evidence="1">Belongs to the universal stress protein A family.</text>
</comment>
<dbReference type="PANTHER" id="PTHR46268:SF6">
    <property type="entry name" value="UNIVERSAL STRESS PROTEIN UP12"/>
    <property type="match status" value="1"/>
</dbReference>
<keyword evidence="4" id="KW-1185">Reference proteome</keyword>
<evidence type="ECO:0000313" key="3">
    <source>
        <dbReference type="EMBL" id="MBO0608930.1"/>
    </source>
</evidence>
<protein>
    <submittedName>
        <fullName evidence="3">Universal stress protein</fullName>
    </submittedName>
</protein>
<dbReference type="InterPro" id="IPR014729">
    <property type="entry name" value="Rossmann-like_a/b/a_fold"/>
</dbReference>
<evidence type="ECO:0000259" key="2">
    <source>
        <dbReference type="Pfam" id="PF00582"/>
    </source>
</evidence>
<accession>A0ABS3I7M1</accession>
<dbReference type="SUPFAM" id="SSF52402">
    <property type="entry name" value="Adenine nucleotide alpha hydrolases-like"/>
    <property type="match status" value="2"/>
</dbReference>
<name>A0ABS3I7M1_9MICO</name>
<comment type="caution">
    <text evidence="3">The sequence shown here is derived from an EMBL/GenBank/DDBJ whole genome shotgun (WGS) entry which is preliminary data.</text>
</comment>
<dbReference type="Gene3D" id="3.40.50.620">
    <property type="entry name" value="HUPs"/>
    <property type="match status" value="2"/>
</dbReference>
<dbReference type="PANTHER" id="PTHR46268">
    <property type="entry name" value="STRESS RESPONSE PROTEIN NHAX"/>
    <property type="match status" value="1"/>
</dbReference>